<organism evidence="2 3">
    <name type="scientific">Rhodopseudomonas palustris</name>
    <dbReference type="NCBI Taxonomy" id="1076"/>
    <lineage>
        <taxon>Bacteria</taxon>
        <taxon>Pseudomonadati</taxon>
        <taxon>Pseudomonadota</taxon>
        <taxon>Alphaproteobacteria</taxon>
        <taxon>Hyphomicrobiales</taxon>
        <taxon>Nitrobacteraceae</taxon>
        <taxon>Rhodopseudomonas</taxon>
    </lineage>
</organism>
<reference evidence="2 3" key="1">
    <citation type="submission" date="2014-11" db="EMBL/GenBank/DDBJ databases">
        <title>Genomics and ecophysiology of heterotrophic nitrogen fixing bacteria isolated from estuarine surface water.</title>
        <authorList>
            <person name="Bentzon-Tilia M."/>
            <person name="Severin I."/>
            <person name="Hansen L.H."/>
            <person name="Riemann L."/>
        </authorList>
    </citation>
    <scope>NUCLEOTIDE SEQUENCE [LARGE SCALE GENOMIC DNA]</scope>
    <source>
        <strain evidence="2 3">BAL398</strain>
    </source>
</reference>
<dbReference type="EMBL" id="JXXE01000841">
    <property type="protein sequence ID" value="KIZ32722.1"/>
    <property type="molecule type" value="Genomic_DNA"/>
</dbReference>
<dbReference type="AlphaFoldDB" id="A0A0D7DZB2"/>
<dbReference type="Pfam" id="PF12680">
    <property type="entry name" value="SnoaL_2"/>
    <property type="match status" value="1"/>
</dbReference>
<feature type="domain" description="SnoaL-like" evidence="1">
    <location>
        <begin position="9"/>
        <end position="101"/>
    </location>
</feature>
<dbReference type="Proteomes" id="UP000032515">
    <property type="component" value="Unassembled WGS sequence"/>
</dbReference>
<evidence type="ECO:0000259" key="1">
    <source>
        <dbReference type="Pfam" id="PF12680"/>
    </source>
</evidence>
<dbReference type="OrthoDB" id="8080938at2"/>
<sequence length="105" mass="11229">MTSLPQAITEFFDASNRGDAAGVVAAFTPTAVLDDWGRHFEGREGIASWDRTDNTGVQAHIQAVSSKAEGDTVVVTVKVSGNGFNGTGHMHFQLRGDKIARLDIK</sequence>
<name>A0A0D7DZB2_RHOPL</name>
<dbReference type="PATRIC" id="fig|1076.23.peg.5939"/>
<protein>
    <recommendedName>
        <fullName evidence="1">SnoaL-like domain-containing protein</fullName>
    </recommendedName>
</protein>
<dbReference type="Gene3D" id="3.10.450.50">
    <property type="match status" value="1"/>
</dbReference>
<proteinExistence type="predicted"/>
<dbReference type="InterPro" id="IPR032710">
    <property type="entry name" value="NTF2-like_dom_sf"/>
</dbReference>
<accession>A0A0D7DZB2</accession>
<evidence type="ECO:0000313" key="2">
    <source>
        <dbReference type="EMBL" id="KIZ32722.1"/>
    </source>
</evidence>
<evidence type="ECO:0000313" key="3">
    <source>
        <dbReference type="Proteomes" id="UP000032515"/>
    </source>
</evidence>
<comment type="caution">
    <text evidence="2">The sequence shown here is derived from an EMBL/GenBank/DDBJ whole genome shotgun (WGS) entry which is preliminary data.</text>
</comment>
<dbReference type="InterPro" id="IPR037401">
    <property type="entry name" value="SnoaL-like"/>
</dbReference>
<gene>
    <name evidence="2" type="ORF">OO17_29485</name>
</gene>
<dbReference type="SUPFAM" id="SSF54427">
    <property type="entry name" value="NTF2-like"/>
    <property type="match status" value="1"/>
</dbReference>